<dbReference type="AlphaFoldDB" id="A0A822YP37"/>
<sequence>MEECSVFSSFLSRMTSSSSSSVVLERRGIPGTAFVEDVQAYLTQSGLDLNSSPCISS</sequence>
<dbReference type="EMBL" id="DUZY01000003">
    <property type="protein sequence ID" value="DAD33089.1"/>
    <property type="molecule type" value="Genomic_DNA"/>
</dbReference>
<proteinExistence type="predicted"/>
<accession>A0A822YP37</accession>
<gene>
    <name evidence="1" type="ORF">HUJ06_011940</name>
</gene>
<organism evidence="1 2">
    <name type="scientific">Nelumbo nucifera</name>
    <name type="common">Sacred lotus</name>
    <dbReference type="NCBI Taxonomy" id="4432"/>
    <lineage>
        <taxon>Eukaryota</taxon>
        <taxon>Viridiplantae</taxon>
        <taxon>Streptophyta</taxon>
        <taxon>Embryophyta</taxon>
        <taxon>Tracheophyta</taxon>
        <taxon>Spermatophyta</taxon>
        <taxon>Magnoliopsida</taxon>
        <taxon>Proteales</taxon>
        <taxon>Nelumbonaceae</taxon>
        <taxon>Nelumbo</taxon>
    </lineage>
</organism>
<evidence type="ECO:0000313" key="1">
    <source>
        <dbReference type="EMBL" id="DAD33089.1"/>
    </source>
</evidence>
<protein>
    <submittedName>
        <fullName evidence="1">Uncharacterized protein</fullName>
    </submittedName>
</protein>
<keyword evidence="2" id="KW-1185">Reference proteome</keyword>
<evidence type="ECO:0000313" key="2">
    <source>
        <dbReference type="Proteomes" id="UP000607653"/>
    </source>
</evidence>
<reference evidence="1 2" key="1">
    <citation type="journal article" date="2020" name="Mol. Biol. Evol.">
        <title>Distinct Expression and Methylation Patterns for Genes with Different Fates following a Single Whole-Genome Duplication in Flowering Plants.</title>
        <authorList>
            <person name="Shi T."/>
            <person name="Rahmani R.S."/>
            <person name="Gugger P.F."/>
            <person name="Wang M."/>
            <person name="Li H."/>
            <person name="Zhang Y."/>
            <person name="Li Z."/>
            <person name="Wang Q."/>
            <person name="Van de Peer Y."/>
            <person name="Marchal K."/>
            <person name="Chen J."/>
        </authorList>
    </citation>
    <scope>NUCLEOTIDE SEQUENCE [LARGE SCALE GENOMIC DNA]</scope>
    <source>
        <tissue evidence="1">Leaf</tissue>
    </source>
</reference>
<comment type="caution">
    <text evidence="1">The sequence shown here is derived from an EMBL/GenBank/DDBJ whole genome shotgun (WGS) entry which is preliminary data.</text>
</comment>
<name>A0A822YP37_NELNU</name>
<dbReference type="Proteomes" id="UP000607653">
    <property type="component" value="Unassembled WGS sequence"/>
</dbReference>